<dbReference type="Pfam" id="PF00069">
    <property type="entry name" value="Pkinase"/>
    <property type="match status" value="1"/>
</dbReference>
<dbReference type="PANTHER" id="PTHR22988">
    <property type="entry name" value="MYOTONIC DYSTROPHY S/T KINASE-RELATED"/>
    <property type="match status" value="1"/>
</dbReference>
<dbReference type="InParanoid" id="A0A1Y2BIZ9"/>
<evidence type="ECO:0000313" key="5">
    <source>
        <dbReference type="Proteomes" id="UP000193986"/>
    </source>
</evidence>
<evidence type="ECO:0000313" key="4">
    <source>
        <dbReference type="EMBL" id="ORY34761.1"/>
    </source>
</evidence>
<dbReference type="PANTHER" id="PTHR22988:SF75">
    <property type="entry name" value="MYOSIN-16-LIKE"/>
    <property type="match status" value="1"/>
</dbReference>
<keyword evidence="4" id="KW-0418">Kinase</keyword>
<feature type="compositionally biased region" description="Polar residues" evidence="2">
    <location>
        <begin position="258"/>
        <end position="274"/>
    </location>
</feature>
<dbReference type="SMART" id="SM00220">
    <property type="entry name" value="S_TKc"/>
    <property type="match status" value="1"/>
</dbReference>
<evidence type="ECO:0000259" key="3">
    <source>
        <dbReference type="PROSITE" id="PS50011"/>
    </source>
</evidence>
<dbReference type="GO" id="GO:0005856">
    <property type="term" value="C:cytoskeleton"/>
    <property type="evidence" value="ECO:0007669"/>
    <property type="project" value="TreeGrafter"/>
</dbReference>
<dbReference type="SUPFAM" id="SSF56112">
    <property type="entry name" value="Protein kinase-like (PK-like)"/>
    <property type="match status" value="1"/>
</dbReference>
<gene>
    <name evidence="4" type="ORF">BCR39DRAFT_514545</name>
</gene>
<protein>
    <submittedName>
        <fullName evidence="4">Kinase-like domain-containing protein</fullName>
    </submittedName>
</protein>
<comment type="similarity">
    <text evidence="1">Belongs to the protein kinase superfamily. STE Ser/Thr protein kinase family. COT1 subfamily.</text>
</comment>
<dbReference type="GO" id="GO:0031032">
    <property type="term" value="P:actomyosin structure organization"/>
    <property type="evidence" value="ECO:0007669"/>
    <property type="project" value="TreeGrafter"/>
</dbReference>
<dbReference type="OrthoDB" id="3359639at2759"/>
<sequence length="359" mass="39298">MRSIGGLGRWWRPSNGFTNKDLCIDRSANLLLTDFGSAAPLLDDTSATDKRHAVGKVPWRYCEQPVGTPDYIAPEVLQIAEEAFIASESSLYPQDDSRAGYDVAVDWWSLGVTLFEMAFGCSPFYSATISATYAKIIACPSSLVFPATPSLPNQLLHLITCLLRPRARRLFGPEILGLSTLEQGGQRVEEARAQIAGHLLPIGLHGDNTLDSLCGSDFSLPYDKSYGSSEMDSSRPDGALNPPSHRWIGWTWHPSSDLMSQQAVERTQQENSPLPSTPHRKLRVISKTPERRRAPPSSSPLRVMSKQAEAGELLQCVQASASKRRGQTAATLVRSSSASLQHDLTRLNRGIQVGELMAV</sequence>
<evidence type="ECO:0000256" key="1">
    <source>
        <dbReference type="ARBA" id="ARBA00038271"/>
    </source>
</evidence>
<comment type="caution">
    <text evidence="4">The sequence shown here is derived from an EMBL/GenBank/DDBJ whole genome shotgun (WGS) entry which is preliminary data.</text>
</comment>
<dbReference type="GO" id="GO:0005737">
    <property type="term" value="C:cytoplasm"/>
    <property type="evidence" value="ECO:0007669"/>
    <property type="project" value="TreeGrafter"/>
</dbReference>
<name>A0A1Y2BIZ9_9TREE</name>
<dbReference type="EMBL" id="MCFC01000002">
    <property type="protein sequence ID" value="ORY34761.1"/>
    <property type="molecule type" value="Genomic_DNA"/>
</dbReference>
<proteinExistence type="inferred from homology"/>
<dbReference type="InterPro" id="IPR011009">
    <property type="entry name" value="Kinase-like_dom_sf"/>
</dbReference>
<organism evidence="4 5">
    <name type="scientific">Naematelia encephala</name>
    <dbReference type="NCBI Taxonomy" id="71784"/>
    <lineage>
        <taxon>Eukaryota</taxon>
        <taxon>Fungi</taxon>
        <taxon>Dikarya</taxon>
        <taxon>Basidiomycota</taxon>
        <taxon>Agaricomycotina</taxon>
        <taxon>Tremellomycetes</taxon>
        <taxon>Tremellales</taxon>
        <taxon>Naemateliaceae</taxon>
        <taxon>Naematelia</taxon>
    </lineage>
</organism>
<dbReference type="InterPro" id="IPR000719">
    <property type="entry name" value="Prot_kinase_dom"/>
</dbReference>
<dbReference type="Gene3D" id="1.10.510.10">
    <property type="entry name" value="Transferase(Phosphotransferase) domain 1"/>
    <property type="match status" value="1"/>
</dbReference>
<dbReference type="GO" id="GO:0005524">
    <property type="term" value="F:ATP binding"/>
    <property type="evidence" value="ECO:0007669"/>
    <property type="project" value="InterPro"/>
</dbReference>
<dbReference type="InterPro" id="IPR050839">
    <property type="entry name" value="Rho-assoc_Ser/Thr_Kinase"/>
</dbReference>
<dbReference type="STRING" id="71784.A0A1Y2BIZ9"/>
<dbReference type="GO" id="GO:0004674">
    <property type="term" value="F:protein serine/threonine kinase activity"/>
    <property type="evidence" value="ECO:0007669"/>
    <property type="project" value="TreeGrafter"/>
</dbReference>
<dbReference type="Proteomes" id="UP000193986">
    <property type="component" value="Unassembled WGS sequence"/>
</dbReference>
<feature type="region of interest" description="Disordered" evidence="2">
    <location>
        <begin position="258"/>
        <end position="303"/>
    </location>
</feature>
<dbReference type="PROSITE" id="PS50011">
    <property type="entry name" value="PROTEIN_KINASE_DOM"/>
    <property type="match status" value="1"/>
</dbReference>
<evidence type="ECO:0000256" key="2">
    <source>
        <dbReference type="SAM" id="MobiDB-lite"/>
    </source>
</evidence>
<accession>A0A1Y2BIZ9</accession>
<dbReference type="AlphaFoldDB" id="A0A1Y2BIZ9"/>
<reference evidence="4 5" key="1">
    <citation type="submission" date="2016-07" db="EMBL/GenBank/DDBJ databases">
        <title>Pervasive Adenine N6-methylation of Active Genes in Fungi.</title>
        <authorList>
            <consortium name="DOE Joint Genome Institute"/>
            <person name="Mondo S.J."/>
            <person name="Dannebaum R.O."/>
            <person name="Kuo R.C."/>
            <person name="Labutti K."/>
            <person name="Haridas S."/>
            <person name="Kuo A."/>
            <person name="Salamov A."/>
            <person name="Ahrendt S.R."/>
            <person name="Lipzen A."/>
            <person name="Sullivan W."/>
            <person name="Andreopoulos W.B."/>
            <person name="Clum A."/>
            <person name="Lindquist E."/>
            <person name="Daum C."/>
            <person name="Ramamoorthy G.K."/>
            <person name="Gryganskyi A."/>
            <person name="Culley D."/>
            <person name="Magnuson J.K."/>
            <person name="James T.Y."/>
            <person name="O'Malley M.A."/>
            <person name="Stajich J.E."/>
            <person name="Spatafora J.W."/>
            <person name="Visel A."/>
            <person name="Grigoriev I.V."/>
        </authorList>
    </citation>
    <scope>NUCLEOTIDE SEQUENCE [LARGE SCALE GENOMIC DNA]</scope>
    <source>
        <strain evidence="4 5">68-887.2</strain>
    </source>
</reference>
<keyword evidence="4" id="KW-0808">Transferase</keyword>
<feature type="domain" description="Protein kinase" evidence="3">
    <location>
        <begin position="1"/>
        <end position="181"/>
    </location>
</feature>
<keyword evidence="5" id="KW-1185">Reference proteome</keyword>